<sequence>MIRTFTQDDLIRYAYHETTEEENSEIEKALLCDSELEARFKEISVVKQRLDTVLESPSSKATNNILNYSKSLNLLSNK</sequence>
<evidence type="ECO:0000313" key="2">
    <source>
        <dbReference type="Proteomes" id="UP000662783"/>
    </source>
</evidence>
<dbReference type="EMBL" id="CP070608">
    <property type="protein sequence ID" value="QSE98195.1"/>
    <property type="molecule type" value="Genomic_DNA"/>
</dbReference>
<accession>A0A974WL44</accession>
<proteinExistence type="predicted"/>
<keyword evidence="2" id="KW-1185">Reference proteome</keyword>
<reference evidence="1" key="1">
    <citation type="submission" date="2021-02" db="EMBL/GenBank/DDBJ databases">
        <title>Fulvivirga sp. S481 isolated from sea water.</title>
        <authorList>
            <person name="Bae S.S."/>
            <person name="Baek K."/>
        </authorList>
    </citation>
    <scope>NUCLEOTIDE SEQUENCE</scope>
    <source>
        <strain evidence="1">S481</strain>
    </source>
</reference>
<protein>
    <submittedName>
        <fullName evidence="1">Uncharacterized protein</fullName>
    </submittedName>
</protein>
<name>A0A974WL44_9BACT</name>
<dbReference type="Proteomes" id="UP000662783">
    <property type="component" value="Chromosome"/>
</dbReference>
<dbReference type="KEGG" id="fuv:JR347_03700"/>
<evidence type="ECO:0000313" key="1">
    <source>
        <dbReference type="EMBL" id="QSE98195.1"/>
    </source>
</evidence>
<organism evidence="1 2">
    <name type="scientific">Fulvivirga lutea</name>
    <dbReference type="NCBI Taxonomy" id="2810512"/>
    <lineage>
        <taxon>Bacteria</taxon>
        <taxon>Pseudomonadati</taxon>
        <taxon>Bacteroidota</taxon>
        <taxon>Cytophagia</taxon>
        <taxon>Cytophagales</taxon>
        <taxon>Fulvivirgaceae</taxon>
        <taxon>Fulvivirga</taxon>
    </lineage>
</organism>
<dbReference type="RefSeq" id="WP_205722703.1">
    <property type="nucleotide sequence ID" value="NZ_CP070608.1"/>
</dbReference>
<dbReference type="AlphaFoldDB" id="A0A974WL44"/>
<gene>
    <name evidence="1" type="ORF">JR347_03700</name>
</gene>